<dbReference type="PROSITE" id="PS50011">
    <property type="entry name" value="PROTEIN_KINASE_DOM"/>
    <property type="match status" value="1"/>
</dbReference>
<keyword evidence="9" id="KW-1185">Reference proteome</keyword>
<sequence length="719" mass="82089">MYAKPIQEQLDYLVYDSKYELDLANLKLLQTLGSGHYGDVYLGILKQNGAKIPVAVKKTKQLANIQHMELKSPEECDKIWQMERDSLRDELKIMGHIGNHSNVVRLLGAITTSRDDYCIVTEYCEYGSLDTFLQNKMDLGLFINEIVTEDSAGYVVRGRDCVYKSMQDITWDSQFEARRSEGVLTTSDLLWFALQMARAMEYLTQLSVVHRDVALRNVLLKSDFTLKVADFGLSRLASDDGYYYQQRNVAMPIRYTAPEAMKIGRFSEHSECWAYGIALWDLFTFSKKQPYAEECPEGYNGILAFLTAGNRLTVPSTAPKPILNCGSQDMDEGKASSPNVTWTINKGHILLNGEQLVLKGINYFGFESEEFMPYGLSSQSLDFLLAFIRENNFNAVRLWFSIEMIQKNPKTKVDCAKNEDLCKLKALELMEAVVDRCAERGVLVVLSCTQLAAGSDYNKPNGLWYDDGIPTYTEEKVLEAWDVLMNLVKKKWNLLALDVLDQPRYTVSWGTSNTDTDFNQYTERFVKHISSKHAEFTGFFFVEGIDKNDAFQGEDLMGVRDSPISTGNMEYDKRIIYSPHSFGPDVYNKTYFNVSNFPKNMPSYWEKFYGYITTSKDNPVIIGSWGGKYQEGTSDETWHNAFITWLQEKCLTNQFYYGLNEPNDTPFGEPLLGDAAIPNRRKLDLLNKLQPHPTRLRYIASTSELRITPGRFPNTVCNI</sequence>
<comment type="similarity">
    <text evidence="1">Belongs to the glycosyl hydrolase 5 (cellulase A) family.</text>
</comment>
<name>A0A914VWP2_9BILA</name>
<proteinExistence type="inferred from homology"/>
<dbReference type="InterPro" id="IPR011009">
    <property type="entry name" value="Kinase-like_dom_sf"/>
</dbReference>
<evidence type="ECO:0000256" key="7">
    <source>
        <dbReference type="PROSITE-ProRule" id="PRU10141"/>
    </source>
</evidence>
<dbReference type="GO" id="GO:0030245">
    <property type="term" value="P:cellulose catabolic process"/>
    <property type="evidence" value="ECO:0007669"/>
    <property type="project" value="UniProtKB-KW"/>
</dbReference>
<keyword evidence="3" id="KW-0136">Cellulose degradation</keyword>
<evidence type="ECO:0000256" key="6">
    <source>
        <dbReference type="ARBA" id="ARBA00023326"/>
    </source>
</evidence>
<evidence type="ECO:0000313" key="10">
    <source>
        <dbReference type="WBParaSite" id="PSAMB.scaffold2720size21637.g18877.t1"/>
    </source>
</evidence>
<evidence type="ECO:0000256" key="4">
    <source>
        <dbReference type="ARBA" id="ARBA00023277"/>
    </source>
</evidence>
<dbReference type="Gene3D" id="3.20.20.80">
    <property type="entry name" value="Glycosidases"/>
    <property type="match status" value="1"/>
</dbReference>
<dbReference type="InterPro" id="IPR017441">
    <property type="entry name" value="Protein_kinase_ATP_BS"/>
</dbReference>
<evidence type="ECO:0000313" key="9">
    <source>
        <dbReference type="Proteomes" id="UP000887566"/>
    </source>
</evidence>
<evidence type="ECO:0000256" key="5">
    <source>
        <dbReference type="ARBA" id="ARBA00023295"/>
    </source>
</evidence>
<dbReference type="InterPro" id="IPR001245">
    <property type="entry name" value="Ser-Thr/Tyr_kinase_cat_dom"/>
</dbReference>
<dbReference type="WBParaSite" id="PSAMB.scaffold2720size21637.g18877.t1">
    <property type="protein sequence ID" value="PSAMB.scaffold2720size21637.g18877.t1"/>
    <property type="gene ID" value="PSAMB.scaffold2720size21637.g18877"/>
</dbReference>
<evidence type="ECO:0000256" key="2">
    <source>
        <dbReference type="ARBA" id="ARBA00022801"/>
    </source>
</evidence>
<dbReference type="Gene3D" id="1.10.510.10">
    <property type="entry name" value="Transferase(Phosphotransferase) domain 1"/>
    <property type="match status" value="1"/>
</dbReference>
<keyword evidence="4" id="KW-0119">Carbohydrate metabolism</keyword>
<keyword evidence="5" id="KW-0326">Glycosidase</keyword>
<reference evidence="10" key="1">
    <citation type="submission" date="2022-11" db="UniProtKB">
        <authorList>
            <consortium name="WormBaseParasite"/>
        </authorList>
    </citation>
    <scope>IDENTIFICATION</scope>
</reference>
<dbReference type="InterPro" id="IPR000719">
    <property type="entry name" value="Prot_kinase_dom"/>
</dbReference>
<evidence type="ECO:0000256" key="3">
    <source>
        <dbReference type="ARBA" id="ARBA00023001"/>
    </source>
</evidence>
<dbReference type="InterPro" id="IPR001547">
    <property type="entry name" value="Glyco_hydro_5"/>
</dbReference>
<keyword evidence="2" id="KW-0378">Hydrolase</keyword>
<evidence type="ECO:0000256" key="1">
    <source>
        <dbReference type="ARBA" id="ARBA00005641"/>
    </source>
</evidence>
<accession>A0A914VWP2</accession>
<dbReference type="InterPro" id="IPR020635">
    <property type="entry name" value="Tyr_kinase_cat_dom"/>
</dbReference>
<evidence type="ECO:0000259" key="8">
    <source>
        <dbReference type="PROSITE" id="PS50011"/>
    </source>
</evidence>
<dbReference type="GO" id="GO:0004713">
    <property type="term" value="F:protein tyrosine kinase activity"/>
    <property type="evidence" value="ECO:0007669"/>
    <property type="project" value="InterPro"/>
</dbReference>
<dbReference type="Gene3D" id="3.30.200.20">
    <property type="entry name" value="Phosphorylase Kinase, domain 1"/>
    <property type="match status" value="1"/>
</dbReference>
<dbReference type="CDD" id="cd00192">
    <property type="entry name" value="PTKc"/>
    <property type="match status" value="1"/>
</dbReference>
<dbReference type="InterPro" id="IPR008266">
    <property type="entry name" value="Tyr_kinase_AS"/>
</dbReference>
<organism evidence="9 10">
    <name type="scientific">Plectus sambesii</name>
    <dbReference type="NCBI Taxonomy" id="2011161"/>
    <lineage>
        <taxon>Eukaryota</taxon>
        <taxon>Metazoa</taxon>
        <taxon>Ecdysozoa</taxon>
        <taxon>Nematoda</taxon>
        <taxon>Chromadorea</taxon>
        <taxon>Plectida</taxon>
        <taxon>Plectina</taxon>
        <taxon>Plectoidea</taxon>
        <taxon>Plectidae</taxon>
        <taxon>Plectus</taxon>
    </lineage>
</organism>
<dbReference type="GO" id="GO:0004553">
    <property type="term" value="F:hydrolase activity, hydrolyzing O-glycosyl compounds"/>
    <property type="evidence" value="ECO:0007669"/>
    <property type="project" value="InterPro"/>
</dbReference>
<keyword evidence="6" id="KW-0624">Polysaccharide degradation</keyword>
<dbReference type="Pfam" id="PF07714">
    <property type="entry name" value="PK_Tyr_Ser-Thr"/>
    <property type="match status" value="1"/>
</dbReference>
<keyword evidence="7" id="KW-0547">Nucleotide-binding</keyword>
<dbReference type="InterPro" id="IPR017853">
    <property type="entry name" value="GH"/>
</dbReference>
<keyword evidence="7" id="KW-0067">ATP-binding</keyword>
<dbReference type="PANTHER" id="PTHR35923:SF2">
    <property type="entry name" value="ENDOGLUCANASE"/>
    <property type="match status" value="1"/>
</dbReference>
<dbReference type="AlphaFoldDB" id="A0A914VWP2"/>
<dbReference type="SUPFAM" id="SSF56112">
    <property type="entry name" value="Protein kinase-like (PK-like)"/>
    <property type="match status" value="1"/>
</dbReference>
<dbReference type="PROSITE" id="PS00107">
    <property type="entry name" value="PROTEIN_KINASE_ATP"/>
    <property type="match status" value="1"/>
</dbReference>
<dbReference type="PROSITE" id="PS00109">
    <property type="entry name" value="PROTEIN_KINASE_TYR"/>
    <property type="match status" value="1"/>
</dbReference>
<dbReference type="PANTHER" id="PTHR35923">
    <property type="entry name" value="MAJOR EXTRACELLULAR ENDOGLUCANASE"/>
    <property type="match status" value="1"/>
</dbReference>
<feature type="binding site" evidence="7">
    <location>
        <position position="58"/>
    </location>
    <ligand>
        <name>ATP</name>
        <dbReference type="ChEBI" id="CHEBI:30616"/>
    </ligand>
</feature>
<dbReference type="SMART" id="SM00219">
    <property type="entry name" value="TyrKc"/>
    <property type="match status" value="1"/>
</dbReference>
<feature type="domain" description="Protein kinase" evidence="8">
    <location>
        <begin position="26"/>
        <end position="351"/>
    </location>
</feature>
<dbReference type="SUPFAM" id="SSF51445">
    <property type="entry name" value="(Trans)glycosidases"/>
    <property type="match status" value="1"/>
</dbReference>
<dbReference type="Pfam" id="PF00150">
    <property type="entry name" value="Cellulase"/>
    <property type="match status" value="1"/>
</dbReference>
<protein>
    <submittedName>
        <fullName evidence="10">Protein kinase domain-containing protein</fullName>
    </submittedName>
</protein>
<dbReference type="Proteomes" id="UP000887566">
    <property type="component" value="Unplaced"/>
</dbReference>
<dbReference type="GO" id="GO:0005524">
    <property type="term" value="F:ATP binding"/>
    <property type="evidence" value="ECO:0007669"/>
    <property type="project" value="UniProtKB-UniRule"/>
</dbReference>